<keyword evidence="5" id="KW-0560">Oxidoreductase</keyword>
<dbReference type="Proteomes" id="UP000503540">
    <property type="component" value="Chromosome"/>
</dbReference>
<evidence type="ECO:0000256" key="6">
    <source>
        <dbReference type="ARBA" id="ARBA00031317"/>
    </source>
</evidence>
<evidence type="ECO:0000256" key="2">
    <source>
        <dbReference type="ARBA" id="ARBA00009760"/>
    </source>
</evidence>
<comment type="pathway">
    <text evidence="1">Purine metabolism; urate degradation; (S)-allantoin from urate: step 1/3.</text>
</comment>
<evidence type="ECO:0000313" key="8">
    <source>
        <dbReference type="Proteomes" id="UP000503540"/>
    </source>
</evidence>
<dbReference type="Pfam" id="PF01014">
    <property type="entry name" value="Uricase"/>
    <property type="match status" value="2"/>
</dbReference>
<dbReference type="GO" id="GO:0019628">
    <property type="term" value="P:urate catabolic process"/>
    <property type="evidence" value="ECO:0007669"/>
    <property type="project" value="UniProtKB-UniPathway"/>
</dbReference>
<dbReference type="PANTHER" id="PTHR42874:SF1">
    <property type="entry name" value="URICASE"/>
    <property type="match status" value="1"/>
</dbReference>
<name>A0A6G9YSF6_9NOCA</name>
<evidence type="ECO:0000256" key="4">
    <source>
        <dbReference type="ARBA" id="ARBA00022631"/>
    </source>
</evidence>
<evidence type="ECO:0000256" key="1">
    <source>
        <dbReference type="ARBA" id="ARBA00004831"/>
    </source>
</evidence>
<dbReference type="PRINTS" id="PR00093">
    <property type="entry name" value="URICASE"/>
</dbReference>
<keyword evidence="4" id="KW-0659">Purine metabolism</keyword>
<dbReference type="GO" id="GO:0004846">
    <property type="term" value="F:urate oxidase activity"/>
    <property type="evidence" value="ECO:0007669"/>
    <property type="project" value="UniProtKB-EC"/>
</dbReference>
<dbReference type="EC" id="1.7.3.3" evidence="3"/>
<accession>A0A6G9YSF6</accession>
<comment type="similarity">
    <text evidence="2">Belongs to the uricase family.</text>
</comment>
<keyword evidence="8" id="KW-1185">Reference proteome</keyword>
<dbReference type="EMBL" id="CP046172">
    <property type="protein sequence ID" value="QIS16152.1"/>
    <property type="molecule type" value="Genomic_DNA"/>
</dbReference>
<dbReference type="KEGG" id="nah:F5544_41710"/>
<dbReference type="Gene3D" id="3.10.270.10">
    <property type="entry name" value="Urate Oxidase"/>
    <property type="match status" value="1"/>
</dbReference>
<dbReference type="GO" id="GO:0006144">
    <property type="term" value="P:purine nucleobase metabolic process"/>
    <property type="evidence" value="ECO:0007669"/>
    <property type="project" value="UniProtKB-KW"/>
</dbReference>
<dbReference type="NCBIfam" id="TIGR03383">
    <property type="entry name" value="urate_oxi"/>
    <property type="match status" value="1"/>
</dbReference>
<protein>
    <recommendedName>
        <fullName evidence="3">factor independent urate hydroxylase</fullName>
        <ecNumber evidence="3">1.7.3.3</ecNumber>
    </recommendedName>
    <alternativeName>
        <fullName evidence="6">Urate oxidase</fullName>
    </alternativeName>
</protein>
<evidence type="ECO:0000256" key="5">
    <source>
        <dbReference type="ARBA" id="ARBA00023002"/>
    </source>
</evidence>
<gene>
    <name evidence="7" type="primary">pucL</name>
    <name evidence="7" type="ORF">F5544_41710</name>
</gene>
<dbReference type="PANTHER" id="PTHR42874">
    <property type="entry name" value="URICASE"/>
    <property type="match status" value="1"/>
</dbReference>
<evidence type="ECO:0000313" key="7">
    <source>
        <dbReference type="EMBL" id="QIS16152.1"/>
    </source>
</evidence>
<evidence type="ECO:0000256" key="3">
    <source>
        <dbReference type="ARBA" id="ARBA00012598"/>
    </source>
</evidence>
<organism evidence="7 8">
    <name type="scientific">Nocardia arthritidis</name>
    <dbReference type="NCBI Taxonomy" id="228602"/>
    <lineage>
        <taxon>Bacteria</taxon>
        <taxon>Bacillati</taxon>
        <taxon>Actinomycetota</taxon>
        <taxon>Actinomycetes</taxon>
        <taxon>Mycobacteriales</taxon>
        <taxon>Nocardiaceae</taxon>
        <taxon>Nocardia</taxon>
    </lineage>
</organism>
<reference evidence="7 8" key="1">
    <citation type="journal article" date="2019" name="ACS Chem. Biol.">
        <title>Identification and Mobilization of a Cryptic Antibiotic Biosynthesis Gene Locus from a Human-Pathogenic Nocardia Isolate.</title>
        <authorList>
            <person name="Herisse M."/>
            <person name="Ishida K."/>
            <person name="Porter J.L."/>
            <person name="Howden B."/>
            <person name="Hertweck C."/>
            <person name="Stinear T.P."/>
            <person name="Pidot S.J."/>
        </authorList>
    </citation>
    <scope>NUCLEOTIDE SEQUENCE [LARGE SCALE GENOMIC DNA]</scope>
    <source>
        <strain evidence="7 8">AUSMDU00012717</strain>
    </source>
</reference>
<dbReference type="UniPathway" id="UPA00394">
    <property type="reaction ID" value="UER00650"/>
</dbReference>
<sequence>MRTGWCSTPADISRNTVSRPSIPRFRFRSPSATSGIITCRCCFRPSRSPPTEGVDVRELTGPIVLADNRYGKAENRIVRIYRDTPRHEIRDLNVSTVLRGDFADAYVTGDQSKVLPTDTQKQTAYAYAKKPGAQPIEDYALALAGHFVADIEPVASARVEVDEYAWQRVTVGGAEHDHTWVRRGPEVRTAAVTVAGKGSERRAWVIGGVKDLTILKSTGSEFAGFLTDEFTVLAPTDDRMLATSLVAQWRFADTDGIDWDAVYTGVLTRLTETFATHHSKALQQTLFEMGKAALTAHPVLAEIRLAAPNKHHFDYDLARFGIENRGEVYHADDRPYGLIHATVQRADAPEAGPAWEQ</sequence>
<dbReference type="InterPro" id="IPR002042">
    <property type="entry name" value="Uricase"/>
</dbReference>
<proteinExistence type="inferred from homology"/>
<dbReference type="AlphaFoldDB" id="A0A6G9YSF6"/>
<dbReference type="SUPFAM" id="SSF55620">
    <property type="entry name" value="Tetrahydrobiopterin biosynthesis enzymes-like"/>
    <property type="match status" value="2"/>
</dbReference>